<dbReference type="Pfam" id="PF03023">
    <property type="entry name" value="MurJ"/>
    <property type="match status" value="1"/>
</dbReference>
<feature type="region of interest" description="Disordered" evidence="8">
    <location>
        <begin position="1"/>
        <end position="124"/>
    </location>
</feature>
<feature type="transmembrane region" description="Helical" evidence="9">
    <location>
        <begin position="531"/>
        <end position="551"/>
    </location>
</feature>
<feature type="transmembrane region" description="Helical" evidence="9">
    <location>
        <begin position="456"/>
        <end position="478"/>
    </location>
</feature>
<feature type="compositionally biased region" description="Basic and acidic residues" evidence="8">
    <location>
        <begin position="1"/>
        <end position="15"/>
    </location>
</feature>
<feature type="transmembrane region" description="Helical" evidence="9">
    <location>
        <begin position="159"/>
        <end position="178"/>
    </location>
</feature>
<dbReference type="AlphaFoldDB" id="A0A444AZ89"/>
<dbReference type="InterPro" id="IPR004268">
    <property type="entry name" value="MurJ"/>
</dbReference>
<evidence type="ECO:0000256" key="7">
    <source>
        <dbReference type="ARBA" id="ARBA00023136"/>
    </source>
</evidence>
<dbReference type="InterPro" id="IPR051050">
    <property type="entry name" value="Lipid_II_flippase_MurJ/MviN"/>
</dbReference>
<dbReference type="PANTHER" id="PTHR47019:SF1">
    <property type="entry name" value="LIPID II FLIPPASE MURJ"/>
    <property type="match status" value="1"/>
</dbReference>
<comment type="subcellular location">
    <subcellularLocation>
        <location evidence="1">Cell membrane</location>
        <topology evidence="1">Multi-pass membrane protein</topology>
    </subcellularLocation>
</comment>
<protein>
    <submittedName>
        <fullName evidence="10">Virulence factor MviN</fullName>
    </submittedName>
</protein>
<feature type="transmembrane region" description="Helical" evidence="9">
    <location>
        <begin position="563"/>
        <end position="584"/>
    </location>
</feature>
<reference evidence="10 11" key="1">
    <citation type="journal article" date="2009" name="Int. J. Syst. Evol. Microbiol.">
        <title>Janibacter hoylei sp. nov., Bacillus isronensis sp. nov. and Bacillus aryabhattai sp. nov., isolated from cryotubes used for collecting air from the upper atmosphere.</title>
        <authorList>
            <person name="Shivaji S."/>
            <person name="Chaturvedi P."/>
            <person name="Begum Z."/>
            <person name="Pindi P.K."/>
            <person name="Manorama R."/>
            <person name="Padmanaban D.A."/>
            <person name="Shouche Y.S."/>
            <person name="Pawar S."/>
            <person name="Vaishampayan P."/>
            <person name="Dutt C.B."/>
            <person name="Datta G.N."/>
            <person name="Manchanda R.K."/>
            <person name="Rao U.R."/>
            <person name="Bhargava P.M."/>
            <person name="Narlikar J.V."/>
        </authorList>
    </citation>
    <scope>NUCLEOTIDE SEQUENCE [LARGE SCALE GENOMIC DNA]</scope>
    <source>
        <strain evidence="10 11">PVAS-1</strain>
    </source>
</reference>
<dbReference type="GO" id="GO:0015648">
    <property type="term" value="F:lipid-linked peptidoglycan transporter activity"/>
    <property type="evidence" value="ECO:0007669"/>
    <property type="project" value="TreeGrafter"/>
</dbReference>
<feature type="compositionally biased region" description="Low complexity" evidence="8">
    <location>
        <begin position="16"/>
        <end position="30"/>
    </location>
</feature>
<dbReference type="GO" id="GO:0005886">
    <property type="term" value="C:plasma membrane"/>
    <property type="evidence" value="ECO:0007669"/>
    <property type="project" value="UniProtKB-SubCell"/>
</dbReference>
<keyword evidence="6 9" id="KW-1133">Transmembrane helix</keyword>
<feature type="transmembrane region" description="Helical" evidence="9">
    <location>
        <begin position="224"/>
        <end position="248"/>
    </location>
</feature>
<gene>
    <name evidence="10" type="ORF">CWN80_14220</name>
</gene>
<evidence type="ECO:0000256" key="9">
    <source>
        <dbReference type="SAM" id="Phobius"/>
    </source>
</evidence>
<evidence type="ECO:0000256" key="6">
    <source>
        <dbReference type="ARBA" id="ARBA00022989"/>
    </source>
</evidence>
<evidence type="ECO:0000256" key="4">
    <source>
        <dbReference type="ARBA" id="ARBA00022960"/>
    </source>
</evidence>
<dbReference type="Proteomes" id="UP000288711">
    <property type="component" value="Unassembled WGS sequence"/>
</dbReference>
<dbReference type="PRINTS" id="PR01806">
    <property type="entry name" value="VIRFACTRMVIN"/>
</dbReference>
<accession>A0A444AZ89</accession>
<sequence>MDDAGRRRGTRRGECQPRQPARPAPRSCPQGHDRGRTRPARARALPIHGLGPRGGGRRAAGGPRRRVDARRLRCQRPRRAPRPGRGARSRPARAARGRRDRHGADPRVGAGQLHPGHRVDPRPARARRLGEAAVSRVARDAGTVAVVTAAARVVGFLRWLVFAWAVGATGVGTVYQTVNTVPNIVYEIAAGGILAAVVVPLVAHRIATVEGAGADRESADDVASALLTRALAVLLPLTLVIGLGAPLISRALLGDLEVDGAVDLGTRLLLLFAPQVLLYGLGIVVSGILQAHRRFLAAALAPLLSSIVVIATYLAWALLVPPGTSPAEVTTGELLLLGGGTTLGVVALSLPLLVVALRAGIRLRPRWQLTPESAHRARQLAGAGVVALVAQQVAVLVTLAVANRIGGDGTLVVQNYVQALYLLPYAVLAVPVATAVFPVLAAAADGDPSDGATGTLAAALRAVVVLSGAAAGALVLAAEPIGTVFSAIDRDGGSTALTSMPAAVVAMAPGLVGFGLSAVALRALYARGRALTAGAVMAVGWLVAAGLPVLLLEPGAGPERTLVVLGAASSLGMWAAGAGLVVRVRHDWGRQALQRLTTSLVLAIGVLVVAAAGHVLAADHWPTSTPAAALSGALAAVGLAGATLAVGAAGDPSLRRRAPGMARLAGRRSR</sequence>
<name>A0A444AZ89_9MICO</name>
<keyword evidence="7 9" id="KW-0472">Membrane</keyword>
<evidence type="ECO:0000256" key="5">
    <source>
        <dbReference type="ARBA" id="ARBA00022984"/>
    </source>
</evidence>
<evidence type="ECO:0000256" key="8">
    <source>
        <dbReference type="SAM" id="MobiDB-lite"/>
    </source>
</evidence>
<feature type="transmembrane region" description="Helical" evidence="9">
    <location>
        <begin position="336"/>
        <end position="359"/>
    </location>
</feature>
<feature type="transmembrane region" description="Helical" evidence="9">
    <location>
        <begin position="268"/>
        <end position="289"/>
    </location>
</feature>
<evidence type="ECO:0000256" key="3">
    <source>
        <dbReference type="ARBA" id="ARBA00022692"/>
    </source>
</evidence>
<dbReference type="GO" id="GO:0034204">
    <property type="term" value="P:lipid translocation"/>
    <property type="evidence" value="ECO:0007669"/>
    <property type="project" value="TreeGrafter"/>
</dbReference>
<feature type="transmembrane region" description="Helical" evidence="9">
    <location>
        <begin position="296"/>
        <end position="316"/>
    </location>
</feature>
<dbReference type="PANTHER" id="PTHR47019">
    <property type="entry name" value="LIPID II FLIPPASE MURJ"/>
    <property type="match status" value="1"/>
</dbReference>
<evidence type="ECO:0000256" key="1">
    <source>
        <dbReference type="ARBA" id="ARBA00004651"/>
    </source>
</evidence>
<keyword evidence="4" id="KW-0133">Cell shape</keyword>
<feature type="transmembrane region" description="Helical" evidence="9">
    <location>
        <begin position="596"/>
        <end position="617"/>
    </location>
</feature>
<keyword evidence="11" id="KW-1185">Reference proteome</keyword>
<dbReference type="GO" id="GO:0009252">
    <property type="term" value="P:peptidoglycan biosynthetic process"/>
    <property type="evidence" value="ECO:0007669"/>
    <property type="project" value="UniProtKB-KW"/>
</dbReference>
<dbReference type="GO" id="GO:0008360">
    <property type="term" value="P:regulation of cell shape"/>
    <property type="evidence" value="ECO:0007669"/>
    <property type="project" value="UniProtKB-KW"/>
</dbReference>
<keyword evidence="5" id="KW-0573">Peptidoglycan synthesis</keyword>
<evidence type="ECO:0000313" key="11">
    <source>
        <dbReference type="Proteomes" id="UP000288711"/>
    </source>
</evidence>
<feature type="compositionally biased region" description="Basic residues" evidence="8">
    <location>
        <begin position="72"/>
        <end position="101"/>
    </location>
</feature>
<evidence type="ECO:0000313" key="10">
    <source>
        <dbReference type="EMBL" id="RWU81492.1"/>
    </source>
</evidence>
<evidence type="ECO:0000256" key="2">
    <source>
        <dbReference type="ARBA" id="ARBA00022475"/>
    </source>
</evidence>
<feature type="transmembrane region" description="Helical" evidence="9">
    <location>
        <begin position="380"/>
        <end position="402"/>
    </location>
</feature>
<feature type="transmembrane region" description="Helical" evidence="9">
    <location>
        <begin position="184"/>
        <end position="203"/>
    </location>
</feature>
<proteinExistence type="predicted"/>
<feature type="transmembrane region" description="Helical" evidence="9">
    <location>
        <begin position="498"/>
        <end position="519"/>
    </location>
</feature>
<keyword evidence="2" id="KW-1003">Cell membrane</keyword>
<organism evidence="10 11">
    <name type="scientific">Janibacter hoylei PVAS-1</name>
    <dbReference type="NCBI Taxonomy" id="1210046"/>
    <lineage>
        <taxon>Bacteria</taxon>
        <taxon>Bacillati</taxon>
        <taxon>Actinomycetota</taxon>
        <taxon>Actinomycetes</taxon>
        <taxon>Micrococcales</taxon>
        <taxon>Intrasporangiaceae</taxon>
        <taxon>Janibacter</taxon>
    </lineage>
</organism>
<dbReference type="EMBL" id="PIPF01000014">
    <property type="protein sequence ID" value="RWU81492.1"/>
    <property type="molecule type" value="Genomic_DNA"/>
</dbReference>
<feature type="transmembrane region" description="Helical" evidence="9">
    <location>
        <begin position="422"/>
        <end position="444"/>
    </location>
</feature>
<keyword evidence="3 9" id="KW-0812">Transmembrane</keyword>
<feature type="transmembrane region" description="Helical" evidence="9">
    <location>
        <begin position="629"/>
        <end position="649"/>
    </location>
</feature>
<comment type="caution">
    <text evidence="10">The sequence shown here is derived from an EMBL/GenBank/DDBJ whole genome shotgun (WGS) entry which is preliminary data.</text>
</comment>